<dbReference type="SMART" id="SM00833">
    <property type="entry name" value="CobW_C"/>
    <property type="match status" value="1"/>
</dbReference>
<evidence type="ECO:0000313" key="2">
    <source>
        <dbReference type="EMBL" id="KTR81910.1"/>
    </source>
</evidence>
<dbReference type="PATRIC" id="fig|1079994.3.peg.214"/>
<protein>
    <recommendedName>
        <fullName evidence="1">CobW C-terminal domain-containing protein</fullName>
    </recommendedName>
</protein>
<dbReference type="RefSeq" id="WP_058594658.1">
    <property type="nucleotide sequence ID" value="NZ_LDRK01000109.1"/>
</dbReference>
<dbReference type="OrthoDB" id="9808822at2"/>
<dbReference type="Pfam" id="PF07683">
    <property type="entry name" value="CobW_C"/>
    <property type="match status" value="1"/>
</dbReference>
<dbReference type="AlphaFoldDB" id="A0A147EC13"/>
<gene>
    <name evidence="2" type="ORF">NS354_11785</name>
</gene>
<dbReference type="InterPro" id="IPR011629">
    <property type="entry name" value="CobW-like_C"/>
</dbReference>
<dbReference type="Proteomes" id="UP000070810">
    <property type="component" value="Unassembled WGS sequence"/>
</dbReference>
<evidence type="ECO:0000313" key="3">
    <source>
        <dbReference type="Proteomes" id="UP000070810"/>
    </source>
</evidence>
<evidence type="ECO:0000259" key="1">
    <source>
        <dbReference type="SMART" id="SM00833"/>
    </source>
</evidence>
<feature type="domain" description="CobW C-terminal" evidence="1">
    <location>
        <begin position="205"/>
        <end position="306"/>
    </location>
</feature>
<dbReference type="SUPFAM" id="SSF90002">
    <property type="entry name" value="Hypothetical protein YjiA, C-terminal domain"/>
    <property type="match status" value="1"/>
</dbReference>
<comment type="caution">
    <text evidence="2">The sequence shown here is derived from an EMBL/GenBank/DDBJ whole genome shotgun (WGS) entry which is preliminary data.</text>
</comment>
<accession>A0A147EC13</accession>
<reference evidence="2 3" key="1">
    <citation type="journal article" date="2016" name="Front. Microbiol.">
        <title>Genomic Resource of Rice Seed Associated Bacteria.</title>
        <authorList>
            <person name="Midha S."/>
            <person name="Bansal K."/>
            <person name="Sharma S."/>
            <person name="Kumar N."/>
            <person name="Patil P.P."/>
            <person name="Chaudhry V."/>
            <person name="Patil P.B."/>
        </authorList>
    </citation>
    <scope>NUCLEOTIDE SEQUENCE [LARGE SCALE GENOMIC DNA]</scope>
    <source>
        <strain evidence="2 3">NS354</strain>
    </source>
</reference>
<dbReference type="PANTHER" id="PTHR43603:SF1">
    <property type="entry name" value="ZINC-REGULATED GTPASE METALLOPROTEIN ACTIVATOR 1"/>
    <property type="match status" value="1"/>
</dbReference>
<dbReference type="InterPro" id="IPR051927">
    <property type="entry name" value="Zn_Chap_cDPG_Synth"/>
</dbReference>
<dbReference type="EMBL" id="LDRK01000109">
    <property type="protein sequence ID" value="KTR81910.1"/>
    <property type="molecule type" value="Genomic_DNA"/>
</dbReference>
<name>A0A147EC13_9MICO</name>
<organism evidence="2 3">
    <name type="scientific">Leucobacter chromiiresistens</name>
    <dbReference type="NCBI Taxonomy" id="1079994"/>
    <lineage>
        <taxon>Bacteria</taxon>
        <taxon>Bacillati</taxon>
        <taxon>Actinomycetota</taxon>
        <taxon>Actinomycetes</taxon>
        <taxon>Micrococcales</taxon>
        <taxon>Microbacteriaceae</taxon>
        <taxon>Leucobacter</taxon>
    </lineage>
</organism>
<keyword evidence="3" id="KW-1185">Reference proteome</keyword>
<sequence length="337" mass="36208">MHTIEITAVMGACAPERRALAARRAAHTGAALITAARLAHHPDPLLEAAALAPWAGASRRAVIELPTDVRATEAIGAFGAEPDRVQLIHLVCVVDAVHFLTDVMRDDYLPMRSGGVHVARAELLVSQMEYSTQIVFVNWEALPTAHLSTIMALANHLAPRSRLSLHQAGHEPVSAPLTLSPQQDGPGWVALLNGEHDPHMTDPRVSAVRYTHERPLHPGRLQAVLDRRIEPGEFGFVVRSAGFCRLATRPSRVASWDHVGRVISFEPIGGDAVSAEAELLAIGQDLAFIGIDLESAALTAALDGAALTDTEFAAGPGSWRMLPDPFPEWLSVDESRG</sequence>
<proteinExistence type="predicted"/>
<dbReference type="PANTHER" id="PTHR43603">
    <property type="entry name" value="COBW DOMAIN-CONTAINING PROTEIN DDB_G0274527"/>
    <property type="match status" value="1"/>
</dbReference>